<evidence type="ECO:0000313" key="3">
    <source>
        <dbReference type="Proteomes" id="UP001241472"/>
    </source>
</evidence>
<dbReference type="Pfam" id="PF21834">
    <property type="entry name" value="DUF6894"/>
    <property type="match status" value="1"/>
</dbReference>
<dbReference type="RefSeq" id="WP_306839371.1">
    <property type="nucleotide sequence ID" value="NZ_JAUSRF010000022.1"/>
</dbReference>
<dbReference type="Proteomes" id="UP001241472">
    <property type="component" value="Unassembled WGS sequence"/>
</dbReference>
<proteinExistence type="predicted"/>
<dbReference type="InterPro" id="IPR054189">
    <property type="entry name" value="DUF6894"/>
</dbReference>
<protein>
    <recommendedName>
        <fullName evidence="1">DUF6894 domain-containing protein</fullName>
    </recommendedName>
</protein>
<feature type="domain" description="DUF6894" evidence="1">
    <location>
        <begin position="3"/>
        <end position="71"/>
    </location>
</feature>
<evidence type="ECO:0000313" key="2">
    <source>
        <dbReference type="EMBL" id="MDP9840094.1"/>
    </source>
</evidence>
<name>A0ABT9Q1V0_9HYPH</name>
<comment type="caution">
    <text evidence="2">The sequence shown here is derived from an EMBL/GenBank/DDBJ whole genome shotgun (WGS) entry which is preliminary data.</text>
</comment>
<sequence>MPRYFFNYRINGVLEKDPEGSELPSDEVALEEAQIAARELLAAKIRVGDLVDGDEFEVTTGDGTVVHTLPLRSVLKLDEHG</sequence>
<evidence type="ECO:0000259" key="1">
    <source>
        <dbReference type="Pfam" id="PF21834"/>
    </source>
</evidence>
<gene>
    <name evidence="2" type="ORF">J2T09_004874</name>
</gene>
<accession>A0ABT9Q1V0</accession>
<keyword evidence="3" id="KW-1185">Reference proteome</keyword>
<reference evidence="2 3" key="1">
    <citation type="submission" date="2023-07" db="EMBL/GenBank/DDBJ databases">
        <title>Sorghum-associated microbial communities from plants grown in Nebraska, USA.</title>
        <authorList>
            <person name="Schachtman D."/>
        </authorList>
    </citation>
    <scope>NUCLEOTIDE SEQUENCE [LARGE SCALE GENOMIC DNA]</scope>
    <source>
        <strain evidence="2 3">DS1307</strain>
    </source>
</reference>
<organism evidence="2 3">
    <name type="scientific">Neorhizobium huautlense</name>
    <dbReference type="NCBI Taxonomy" id="67774"/>
    <lineage>
        <taxon>Bacteria</taxon>
        <taxon>Pseudomonadati</taxon>
        <taxon>Pseudomonadota</taxon>
        <taxon>Alphaproteobacteria</taxon>
        <taxon>Hyphomicrobiales</taxon>
        <taxon>Rhizobiaceae</taxon>
        <taxon>Rhizobium/Agrobacterium group</taxon>
        <taxon>Neorhizobium</taxon>
    </lineage>
</organism>
<dbReference type="EMBL" id="JAUSRF010000022">
    <property type="protein sequence ID" value="MDP9840094.1"/>
    <property type="molecule type" value="Genomic_DNA"/>
</dbReference>